<evidence type="ECO:0000313" key="2">
    <source>
        <dbReference type="EMBL" id="KAF9663779.1"/>
    </source>
</evidence>
<dbReference type="AlphaFoldDB" id="A0A835J8L7"/>
<organism evidence="2 3">
    <name type="scientific">Salix dunnii</name>
    <dbReference type="NCBI Taxonomy" id="1413687"/>
    <lineage>
        <taxon>Eukaryota</taxon>
        <taxon>Viridiplantae</taxon>
        <taxon>Streptophyta</taxon>
        <taxon>Embryophyta</taxon>
        <taxon>Tracheophyta</taxon>
        <taxon>Spermatophyta</taxon>
        <taxon>Magnoliopsida</taxon>
        <taxon>eudicotyledons</taxon>
        <taxon>Gunneridae</taxon>
        <taxon>Pentapetalae</taxon>
        <taxon>rosids</taxon>
        <taxon>fabids</taxon>
        <taxon>Malpighiales</taxon>
        <taxon>Salicaceae</taxon>
        <taxon>Saliceae</taxon>
        <taxon>Salix</taxon>
    </lineage>
</organism>
<feature type="region of interest" description="Disordered" evidence="1">
    <location>
        <begin position="82"/>
        <end position="124"/>
    </location>
</feature>
<dbReference type="OrthoDB" id="1748289at2759"/>
<comment type="caution">
    <text evidence="2">The sequence shown here is derived from an EMBL/GenBank/DDBJ whole genome shotgun (WGS) entry which is preliminary data.</text>
</comment>
<proteinExistence type="predicted"/>
<dbReference type="EMBL" id="JADGMS010000017">
    <property type="protein sequence ID" value="KAF9663779.1"/>
    <property type="molecule type" value="Genomic_DNA"/>
</dbReference>
<reference evidence="2 3" key="1">
    <citation type="submission" date="2020-10" db="EMBL/GenBank/DDBJ databases">
        <title>Plant Genome Project.</title>
        <authorList>
            <person name="Zhang R.-G."/>
        </authorList>
    </citation>
    <scope>NUCLEOTIDE SEQUENCE [LARGE SCALE GENOMIC DNA]</scope>
    <source>
        <strain evidence="2">FAFU-HL-1</strain>
        <tissue evidence="2">Leaf</tissue>
    </source>
</reference>
<protein>
    <submittedName>
        <fullName evidence="2">Uncharacterized protein</fullName>
    </submittedName>
</protein>
<feature type="compositionally biased region" description="Basic and acidic residues" evidence="1">
    <location>
        <begin position="95"/>
        <end position="112"/>
    </location>
</feature>
<sequence>MVARKRHHCPLGKKREGNAARYATRSQAIKQLQVTLGFLREIRAYQKKIKKAEADKNADIGTLFRTLYKPDRIEDQKITRLTPHAMQQEANEAAETEKKKQTEVAQKTEDASSRSSQQIIEESDLHPSKFALKMPLNFVGRKLSASPE</sequence>
<name>A0A835J8L7_9ROSI</name>
<evidence type="ECO:0000256" key="1">
    <source>
        <dbReference type="SAM" id="MobiDB-lite"/>
    </source>
</evidence>
<accession>A0A835J8L7</accession>
<gene>
    <name evidence="2" type="ORF">SADUNF_Sadunf17G0087500</name>
</gene>
<keyword evidence="3" id="KW-1185">Reference proteome</keyword>
<dbReference type="Proteomes" id="UP000657918">
    <property type="component" value="Unassembled WGS sequence"/>
</dbReference>
<evidence type="ECO:0000313" key="3">
    <source>
        <dbReference type="Proteomes" id="UP000657918"/>
    </source>
</evidence>